<organism evidence="4 5">
    <name type="scientific">Parabacteroides gordonii MS-1 = DSM 23371</name>
    <dbReference type="NCBI Taxonomy" id="1203610"/>
    <lineage>
        <taxon>Bacteria</taxon>
        <taxon>Pseudomonadati</taxon>
        <taxon>Bacteroidota</taxon>
        <taxon>Bacteroidia</taxon>
        <taxon>Bacteroidales</taxon>
        <taxon>Tannerellaceae</taxon>
        <taxon>Parabacteroides</taxon>
    </lineage>
</organism>
<dbReference type="InterPro" id="IPR032508">
    <property type="entry name" value="FecR_C"/>
</dbReference>
<dbReference type="GO" id="GO:0016989">
    <property type="term" value="F:sigma factor antagonist activity"/>
    <property type="evidence" value="ECO:0007669"/>
    <property type="project" value="TreeGrafter"/>
</dbReference>
<dbReference type="Pfam" id="PF04773">
    <property type="entry name" value="FecR"/>
    <property type="match status" value="1"/>
</dbReference>
<evidence type="ECO:0000259" key="2">
    <source>
        <dbReference type="Pfam" id="PF04773"/>
    </source>
</evidence>
<dbReference type="Pfam" id="PF16344">
    <property type="entry name" value="FecR_C"/>
    <property type="match status" value="1"/>
</dbReference>
<feature type="domain" description="FecR protein" evidence="2">
    <location>
        <begin position="124"/>
        <end position="218"/>
    </location>
</feature>
<evidence type="ECO:0008006" key="6">
    <source>
        <dbReference type="Google" id="ProtNLM"/>
    </source>
</evidence>
<dbReference type="Gene3D" id="2.60.120.1440">
    <property type="match status" value="1"/>
</dbReference>
<dbReference type="STRING" id="1203610.HMPREF1536_02205"/>
<dbReference type="HOGENOM" id="CLU_050192_2_3_10"/>
<reference evidence="4 5" key="1">
    <citation type="submission" date="2013-04" db="EMBL/GenBank/DDBJ databases">
        <title>The Genome Sequence of Parabacteroides gordonii DSM 23371.</title>
        <authorList>
            <consortium name="The Broad Institute Genomics Platform"/>
            <person name="Earl A."/>
            <person name="Ward D."/>
            <person name="Feldgarden M."/>
            <person name="Gevers D."/>
            <person name="Martens E."/>
            <person name="Sakamoto M."/>
            <person name="Benno Y."/>
            <person name="Suzuki N."/>
            <person name="Matsunaga N."/>
            <person name="Koshihara K."/>
            <person name="Seki M."/>
            <person name="Komiya H."/>
            <person name="Walker B."/>
            <person name="Young S."/>
            <person name="Zeng Q."/>
            <person name="Gargeya S."/>
            <person name="Fitzgerald M."/>
            <person name="Haas B."/>
            <person name="Abouelleil A."/>
            <person name="Allen A.W."/>
            <person name="Alvarado L."/>
            <person name="Arachchi H.M."/>
            <person name="Berlin A.M."/>
            <person name="Chapman S.B."/>
            <person name="Gainer-Dewar J."/>
            <person name="Goldberg J."/>
            <person name="Griggs A."/>
            <person name="Gujja S."/>
            <person name="Hansen M."/>
            <person name="Howarth C."/>
            <person name="Imamovic A."/>
            <person name="Ireland A."/>
            <person name="Larimer J."/>
            <person name="McCowan C."/>
            <person name="Murphy C."/>
            <person name="Pearson M."/>
            <person name="Poon T.W."/>
            <person name="Priest M."/>
            <person name="Roberts A."/>
            <person name="Saif S."/>
            <person name="Shea T."/>
            <person name="Sisk P."/>
            <person name="Sykes S."/>
            <person name="Wortman J."/>
            <person name="Nusbaum C."/>
            <person name="Birren B."/>
        </authorList>
    </citation>
    <scope>NUCLEOTIDE SEQUENCE [LARGE SCALE GENOMIC DNA]</scope>
    <source>
        <strain evidence="4 5">MS-1</strain>
    </source>
</reference>
<evidence type="ECO:0000256" key="1">
    <source>
        <dbReference type="SAM" id="Phobius"/>
    </source>
</evidence>
<evidence type="ECO:0000259" key="3">
    <source>
        <dbReference type="Pfam" id="PF16344"/>
    </source>
</evidence>
<name>A0A0F5JFP5_9BACT</name>
<keyword evidence="1" id="KW-0472">Membrane</keyword>
<proteinExistence type="predicted"/>
<dbReference type="Proteomes" id="UP000033035">
    <property type="component" value="Unassembled WGS sequence"/>
</dbReference>
<dbReference type="FunFam" id="2.60.120.1440:FF:000001">
    <property type="entry name" value="Putative anti-sigma factor"/>
    <property type="match status" value="1"/>
</dbReference>
<dbReference type="InterPro" id="IPR006860">
    <property type="entry name" value="FecR"/>
</dbReference>
<evidence type="ECO:0000313" key="5">
    <source>
        <dbReference type="Proteomes" id="UP000033035"/>
    </source>
</evidence>
<protein>
    <recommendedName>
        <fullName evidence="6">FecR protein domain-containing protein</fullName>
    </recommendedName>
</protein>
<gene>
    <name evidence="4" type="ORF">HMPREF1536_02205</name>
</gene>
<dbReference type="EMBL" id="AQHW01000014">
    <property type="protein sequence ID" value="KKB56569.1"/>
    <property type="molecule type" value="Genomic_DNA"/>
</dbReference>
<dbReference type="InterPro" id="IPR012373">
    <property type="entry name" value="Ferrdict_sens_TM"/>
</dbReference>
<dbReference type="PANTHER" id="PTHR30273:SF2">
    <property type="entry name" value="PROTEIN FECR"/>
    <property type="match status" value="1"/>
</dbReference>
<dbReference type="PIRSF" id="PIRSF018266">
    <property type="entry name" value="FecR"/>
    <property type="match status" value="1"/>
</dbReference>
<comment type="caution">
    <text evidence="4">The sequence shown here is derived from an EMBL/GenBank/DDBJ whole genome shotgun (WGS) entry which is preliminary data.</text>
</comment>
<dbReference type="PATRIC" id="fig|1203610.3.peg.2262"/>
<dbReference type="AlphaFoldDB" id="A0A0F5JFP5"/>
<dbReference type="Gene3D" id="3.55.50.30">
    <property type="match status" value="1"/>
</dbReference>
<dbReference type="PANTHER" id="PTHR30273">
    <property type="entry name" value="PERIPLASMIC SIGNAL SENSOR AND SIGMA FACTOR ACTIVATOR FECR-RELATED"/>
    <property type="match status" value="1"/>
</dbReference>
<accession>A0A0F5JFP5</accession>
<feature type="transmembrane region" description="Helical" evidence="1">
    <location>
        <begin position="83"/>
        <end position="105"/>
    </location>
</feature>
<evidence type="ECO:0000313" key="4">
    <source>
        <dbReference type="EMBL" id="KKB56569.1"/>
    </source>
</evidence>
<sequence length="334" mass="38011">MDQIDNYIQSFLDGSLNVEEHTALQQWIKANPENRTYFHHAVSIWKAAGIVANADGFDVEKAIGRFDKETKHVTIKRIDRYKYALRVSAAAIIFLLGGISSLLFWQQPEQIIPAVVQEYKEYVVEVPLGAKSKVTFPDGSVVWLNAGSKLTYDSNFAKESRSIELSGEGYFEVSKNKELPFVVNTGELAVRVLGTKFNLKSYEEDSEVKVTLKEGAVKVGDFLADAAPIVLQPNQRFTLKKEDLTVSVDSVDASHIDNWRNGAMVFDKVSLEEITKELKRLYDIPVRIENERLKKIVYYSDFQENVTIEKVLEILSSGNKFRYEVRPELVRIYN</sequence>
<keyword evidence="1" id="KW-0812">Transmembrane</keyword>
<feature type="domain" description="Protein FecR C-terminal" evidence="3">
    <location>
        <begin position="264"/>
        <end position="326"/>
    </location>
</feature>
<keyword evidence="1" id="KW-1133">Transmembrane helix</keyword>
<dbReference type="RefSeq" id="WP_028728213.1">
    <property type="nucleotide sequence ID" value="NZ_AUAE01000028.1"/>
</dbReference>
<keyword evidence="5" id="KW-1185">Reference proteome</keyword>